<dbReference type="PANTHER" id="PTHR15944:SF0">
    <property type="entry name" value="PRENYLCYSTEINE LYASE DOMAIN-CONTAINING PROTEIN"/>
    <property type="match status" value="1"/>
</dbReference>
<comment type="caution">
    <text evidence="7">The sequence shown here is derived from an EMBL/GenBank/DDBJ whole genome shotgun (WGS) entry which is preliminary data.</text>
</comment>
<keyword evidence="8" id="KW-1185">Reference proteome</keyword>
<organism evidence="7 8">
    <name type="scientific">Paramecium primaurelia</name>
    <dbReference type="NCBI Taxonomy" id="5886"/>
    <lineage>
        <taxon>Eukaryota</taxon>
        <taxon>Sar</taxon>
        <taxon>Alveolata</taxon>
        <taxon>Ciliophora</taxon>
        <taxon>Intramacronucleata</taxon>
        <taxon>Oligohymenophorea</taxon>
        <taxon>Peniculida</taxon>
        <taxon>Parameciidae</taxon>
        <taxon>Paramecium</taxon>
    </lineage>
</organism>
<name>A0A8S1JN25_PARPR</name>
<evidence type="ECO:0000256" key="1">
    <source>
        <dbReference type="ARBA" id="ARBA00001974"/>
    </source>
</evidence>
<comment type="cofactor">
    <cofactor evidence="1">
        <name>FAD</name>
        <dbReference type="ChEBI" id="CHEBI:57692"/>
    </cofactor>
</comment>
<evidence type="ECO:0000256" key="5">
    <source>
        <dbReference type="ARBA" id="ARBA00023180"/>
    </source>
</evidence>
<proteinExistence type="predicted"/>
<dbReference type="InterPro" id="IPR017046">
    <property type="entry name" value="Prenylcysteine_Oxase1"/>
</dbReference>
<dbReference type="Proteomes" id="UP000688137">
    <property type="component" value="Unassembled WGS sequence"/>
</dbReference>
<dbReference type="PANTHER" id="PTHR15944">
    <property type="entry name" value="FARNESYLCYSTEINE LYASE"/>
    <property type="match status" value="1"/>
</dbReference>
<keyword evidence="5" id="KW-0325">Glycoprotein</keyword>
<keyword evidence="2" id="KW-0285">Flavoprotein</keyword>
<gene>
    <name evidence="7" type="ORF">PPRIM_AZ9-3.1.T0050277</name>
</gene>
<evidence type="ECO:0000256" key="4">
    <source>
        <dbReference type="ARBA" id="ARBA00023002"/>
    </source>
</evidence>
<accession>A0A8S1JN25</accession>
<dbReference type="GO" id="GO:0001735">
    <property type="term" value="F:prenylcysteine oxidase activity"/>
    <property type="evidence" value="ECO:0007669"/>
    <property type="project" value="InterPro"/>
</dbReference>
<dbReference type="GO" id="GO:0030328">
    <property type="term" value="P:prenylcysteine catabolic process"/>
    <property type="evidence" value="ECO:0007669"/>
    <property type="project" value="InterPro"/>
</dbReference>
<dbReference type="InterPro" id="IPR010795">
    <property type="entry name" value="Prenylcys_lyase"/>
</dbReference>
<keyword evidence="4" id="KW-0560">Oxidoreductase</keyword>
<dbReference type="Pfam" id="PF07156">
    <property type="entry name" value="Prenylcys_lyase"/>
    <property type="match status" value="1"/>
</dbReference>
<keyword evidence="3" id="KW-0274">FAD</keyword>
<evidence type="ECO:0000313" key="8">
    <source>
        <dbReference type="Proteomes" id="UP000688137"/>
    </source>
</evidence>
<feature type="domain" description="Prenylcysteine lyase" evidence="6">
    <location>
        <begin position="104"/>
        <end position="419"/>
    </location>
</feature>
<dbReference type="OMA" id="SIGIWDG"/>
<reference evidence="7" key="1">
    <citation type="submission" date="2021-01" db="EMBL/GenBank/DDBJ databases">
        <authorList>
            <consortium name="Genoscope - CEA"/>
            <person name="William W."/>
        </authorList>
    </citation>
    <scope>NUCLEOTIDE SEQUENCE</scope>
</reference>
<dbReference type="EMBL" id="CAJJDM010000002">
    <property type="protein sequence ID" value="CAD8043624.1"/>
    <property type="molecule type" value="Genomic_DNA"/>
</dbReference>
<evidence type="ECO:0000256" key="3">
    <source>
        <dbReference type="ARBA" id="ARBA00022827"/>
    </source>
</evidence>
<evidence type="ECO:0000259" key="6">
    <source>
        <dbReference type="Pfam" id="PF07156"/>
    </source>
</evidence>
<evidence type="ECO:0000313" key="7">
    <source>
        <dbReference type="EMBL" id="CAD8043624.1"/>
    </source>
</evidence>
<dbReference type="GO" id="GO:0030327">
    <property type="term" value="P:prenylated protein catabolic process"/>
    <property type="evidence" value="ECO:0007669"/>
    <property type="project" value="TreeGrafter"/>
</dbReference>
<evidence type="ECO:0000256" key="2">
    <source>
        <dbReference type="ARBA" id="ARBA00022630"/>
    </source>
</evidence>
<sequence>MIFILNLLSTLAQAQRVAIVGCGIGGATLAQLIPSAVVYESYYQCGGRINHVLIPGLNALEFGATFFIKENEYVLKQIEQRNLEYYKRDLGKLAILKNKQLVLQKADSDVINIVKMVYNYGLSPKKMKDITDQVLINFKSIYSFLESGKYYKNFDEFLQIIKLNDIKMNFTEYLNENGIDQKFQEEFVDAILLAIYNQKGVNTIAGLISMIAAFNDAYSIKGGNRQLIDEEKINVIHSKVDIIHRLQNGKYQIFNDEYDYVVMASLVNLDISFDNIREMNSFQYVKYQSTYVYVVAGKISQKYLGVNPEDLNTIIILDDTNVTELKQECVKCFQGWNVYKVQGRSELQLDQIFETHQIVHKKVWDAAYPQLNQNLLNTDFEYEKNFFYLNSIESLASCMELMMIQAKNIANIIKERHSQLIHEDL</sequence>
<dbReference type="AlphaFoldDB" id="A0A8S1JN25"/>
<protein>
    <recommendedName>
        <fullName evidence="6">Prenylcysteine lyase domain-containing protein</fullName>
    </recommendedName>
</protein>